<gene>
    <name evidence="3" type="ORF">AOQ84DRAFT_340972</name>
</gene>
<dbReference type="InterPro" id="IPR002347">
    <property type="entry name" value="SDR_fam"/>
</dbReference>
<dbReference type="OrthoDB" id="5371740at2759"/>
<organism evidence="3 4">
    <name type="scientific">Glonium stellatum</name>
    <dbReference type="NCBI Taxonomy" id="574774"/>
    <lineage>
        <taxon>Eukaryota</taxon>
        <taxon>Fungi</taxon>
        <taxon>Dikarya</taxon>
        <taxon>Ascomycota</taxon>
        <taxon>Pezizomycotina</taxon>
        <taxon>Dothideomycetes</taxon>
        <taxon>Pleosporomycetidae</taxon>
        <taxon>Gloniales</taxon>
        <taxon>Gloniaceae</taxon>
        <taxon>Glonium</taxon>
    </lineage>
</organism>
<comment type="similarity">
    <text evidence="1">Belongs to the short-chain dehydrogenases/reductases (SDR) family.</text>
</comment>
<dbReference type="Gene3D" id="3.40.50.720">
    <property type="entry name" value="NAD(P)-binding Rossmann-like Domain"/>
    <property type="match status" value="1"/>
</dbReference>
<evidence type="ECO:0000256" key="1">
    <source>
        <dbReference type="ARBA" id="ARBA00006484"/>
    </source>
</evidence>
<dbReference type="Pfam" id="PF00106">
    <property type="entry name" value="adh_short"/>
    <property type="match status" value="1"/>
</dbReference>
<dbReference type="AlphaFoldDB" id="A0A8E2F005"/>
<reference evidence="3 4" key="1">
    <citation type="journal article" date="2016" name="Nat. Commun.">
        <title>Ectomycorrhizal ecology is imprinted in the genome of the dominant symbiotic fungus Cenococcum geophilum.</title>
        <authorList>
            <consortium name="DOE Joint Genome Institute"/>
            <person name="Peter M."/>
            <person name="Kohler A."/>
            <person name="Ohm R.A."/>
            <person name="Kuo A."/>
            <person name="Krutzmann J."/>
            <person name="Morin E."/>
            <person name="Arend M."/>
            <person name="Barry K.W."/>
            <person name="Binder M."/>
            <person name="Choi C."/>
            <person name="Clum A."/>
            <person name="Copeland A."/>
            <person name="Grisel N."/>
            <person name="Haridas S."/>
            <person name="Kipfer T."/>
            <person name="LaButti K."/>
            <person name="Lindquist E."/>
            <person name="Lipzen A."/>
            <person name="Maire R."/>
            <person name="Meier B."/>
            <person name="Mihaltcheva S."/>
            <person name="Molinier V."/>
            <person name="Murat C."/>
            <person name="Poggeler S."/>
            <person name="Quandt C.A."/>
            <person name="Sperisen C."/>
            <person name="Tritt A."/>
            <person name="Tisserant E."/>
            <person name="Crous P.W."/>
            <person name="Henrissat B."/>
            <person name="Nehls U."/>
            <person name="Egli S."/>
            <person name="Spatafora J.W."/>
            <person name="Grigoriev I.V."/>
            <person name="Martin F.M."/>
        </authorList>
    </citation>
    <scope>NUCLEOTIDE SEQUENCE [LARGE SCALE GENOMIC DNA]</scope>
    <source>
        <strain evidence="3 4">CBS 207.34</strain>
    </source>
</reference>
<evidence type="ECO:0000313" key="3">
    <source>
        <dbReference type="EMBL" id="OCL08026.1"/>
    </source>
</evidence>
<dbReference type="Proteomes" id="UP000250140">
    <property type="component" value="Unassembled WGS sequence"/>
</dbReference>
<dbReference type="InterPro" id="IPR036291">
    <property type="entry name" value="NAD(P)-bd_dom_sf"/>
</dbReference>
<evidence type="ECO:0000256" key="2">
    <source>
        <dbReference type="ARBA" id="ARBA00023002"/>
    </source>
</evidence>
<keyword evidence="2" id="KW-0560">Oxidoreductase</keyword>
<dbReference type="GO" id="GO:0005737">
    <property type="term" value="C:cytoplasm"/>
    <property type="evidence" value="ECO:0007669"/>
    <property type="project" value="TreeGrafter"/>
</dbReference>
<protein>
    <submittedName>
        <fullName evidence="3">NAD(P)-binding protein</fullName>
    </submittedName>
</protein>
<dbReference type="PANTHER" id="PTHR44229">
    <property type="entry name" value="15-HYDROXYPROSTAGLANDIN DEHYDROGENASE [NAD(+)]"/>
    <property type="match status" value="1"/>
</dbReference>
<name>A0A8E2F005_9PEZI</name>
<evidence type="ECO:0000313" key="4">
    <source>
        <dbReference type="Proteomes" id="UP000250140"/>
    </source>
</evidence>
<dbReference type="PRINTS" id="PR00081">
    <property type="entry name" value="GDHRDH"/>
</dbReference>
<dbReference type="EMBL" id="KV749727">
    <property type="protein sequence ID" value="OCL08026.1"/>
    <property type="molecule type" value="Genomic_DNA"/>
</dbReference>
<dbReference type="GO" id="GO:0016616">
    <property type="term" value="F:oxidoreductase activity, acting on the CH-OH group of donors, NAD or NADP as acceptor"/>
    <property type="evidence" value="ECO:0007669"/>
    <property type="project" value="TreeGrafter"/>
</dbReference>
<keyword evidence="4" id="KW-1185">Reference proteome</keyword>
<accession>A0A8E2F005</accession>
<sequence length="283" mass="30873">MSQPGAKPVAIITGAASGIGLAVTQHLLSKNYRVVLADVNAKQGELVAGSLGPDARFIHTDVSSYASQATLFSTAFAWHGRLDVAALNAGIDDRQSLYEMQEELDADGIPKPLNLKTIDVNLNAVIQGLWLFKYYARKNEKPGGKVVITSSAAGLYAMTTNPQYTASKYGLIGLTRASGPVFVKEYITVNCICPAFLATNLCPKQLLDKFPKEHITPMSTVLKAFDTFLGDDKMTGQSVELSLGKLYFRQQPEWANESQRWLGEDSDGFWEEAYESVPVRDGV</sequence>
<dbReference type="PANTHER" id="PTHR44229:SF4">
    <property type="entry name" value="15-HYDROXYPROSTAGLANDIN DEHYDROGENASE [NAD(+)]"/>
    <property type="match status" value="1"/>
</dbReference>
<proteinExistence type="inferred from homology"/>
<dbReference type="CDD" id="cd05323">
    <property type="entry name" value="ADH_SDR_c_like"/>
    <property type="match status" value="1"/>
</dbReference>
<dbReference type="SUPFAM" id="SSF51735">
    <property type="entry name" value="NAD(P)-binding Rossmann-fold domains"/>
    <property type="match status" value="1"/>
</dbReference>